<name>A0A423GMH8_9PSED</name>
<dbReference type="EMBL" id="MOBI01000022">
    <property type="protein sequence ID" value="ROM93289.1"/>
    <property type="molecule type" value="Genomic_DNA"/>
</dbReference>
<evidence type="ECO:0000313" key="1">
    <source>
        <dbReference type="EMBL" id="ROM93289.1"/>
    </source>
</evidence>
<comment type="caution">
    <text evidence="1">The sequence shown here is derived from an EMBL/GenBank/DDBJ whole genome shotgun (WGS) entry which is preliminary data.</text>
</comment>
<evidence type="ECO:0000313" key="2">
    <source>
        <dbReference type="Proteomes" id="UP000284684"/>
    </source>
</evidence>
<reference evidence="1 2" key="1">
    <citation type="submission" date="2016-10" db="EMBL/GenBank/DDBJ databases">
        <title>Comparative genome analysis of multiple Pseudomonas spp. focuses on biocontrol and plant growth promoting traits.</title>
        <authorList>
            <person name="Tao X.-Y."/>
            <person name="Taylor C.G."/>
        </authorList>
    </citation>
    <scope>NUCLEOTIDE SEQUENCE [LARGE SCALE GENOMIC DNA]</scope>
    <source>
        <strain evidence="1 2">37D10</strain>
    </source>
</reference>
<gene>
    <name evidence="1" type="ORF">BK658_19865</name>
</gene>
<protein>
    <submittedName>
        <fullName evidence="1">Uncharacterized protein</fullName>
    </submittedName>
</protein>
<proteinExistence type="predicted"/>
<sequence length="106" mass="11696">MASVATPVFFVWRNRKIAGFDSSYGLARCQQELSKAAIFGVGRCLPAALLTPTLLIVSTDGYGLQRWFDQTKRDTKVMEPVLQFLFHGAPLQGSAERPGSIDASYR</sequence>
<dbReference type="Proteomes" id="UP000284684">
    <property type="component" value="Unassembled WGS sequence"/>
</dbReference>
<dbReference type="AlphaFoldDB" id="A0A423GMH8"/>
<accession>A0A423GMH8</accession>
<organism evidence="1 2">
    <name type="scientific">Pseudomonas brassicacearum</name>
    <dbReference type="NCBI Taxonomy" id="930166"/>
    <lineage>
        <taxon>Bacteria</taxon>
        <taxon>Pseudomonadati</taxon>
        <taxon>Pseudomonadota</taxon>
        <taxon>Gammaproteobacteria</taxon>
        <taxon>Pseudomonadales</taxon>
        <taxon>Pseudomonadaceae</taxon>
        <taxon>Pseudomonas</taxon>
    </lineage>
</organism>